<reference evidence="6" key="1">
    <citation type="journal article" date="2019" name="Int. J. Syst. Evol. Microbiol.">
        <title>The Global Catalogue of Microorganisms (GCM) 10K type strain sequencing project: providing services to taxonomists for standard genome sequencing and annotation.</title>
        <authorList>
            <consortium name="The Broad Institute Genomics Platform"/>
            <consortium name="The Broad Institute Genome Sequencing Center for Infectious Disease"/>
            <person name="Wu L."/>
            <person name="Ma J."/>
        </authorList>
    </citation>
    <scope>NUCLEOTIDE SEQUENCE [LARGE SCALE GENOMIC DNA]</scope>
    <source>
        <strain evidence="6">JCM 16021</strain>
    </source>
</reference>
<dbReference type="Pfam" id="PF17939">
    <property type="entry name" value="TetR_C_30"/>
    <property type="match status" value="1"/>
</dbReference>
<dbReference type="Gene3D" id="1.10.357.10">
    <property type="entry name" value="Tetracycline Repressor, domain 2"/>
    <property type="match status" value="1"/>
</dbReference>
<sequence length="249" mass="26369">MATSESSPRAGQTGVRGREAILDAAAVLMDEHGIDHVSLNEINRASGNRNRSAVTYHFGSRDAIIVALVDRGKGGVDADRNALLDQAELAGRTLGVREGIELTIGPMAQRLNDESGRRYLRLLGQLINHPRFVADAGQAVFTSPSVVRCLPLIAPAVDHLPEPIRAERVSSMVGFVIRCMSEQARLLDLEDRPREPLPVDQFVTNLADVMMAVLSAPTTVDTAGSSPRKKSGNSAGKISGGTSGVAVGG</sequence>
<name>A0ABP5K8Q7_9ACTN</name>
<dbReference type="Proteomes" id="UP001500575">
    <property type="component" value="Unassembled WGS sequence"/>
</dbReference>
<feature type="compositionally biased region" description="Gly residues" evidence="2">
    <location>
        <begin position="238"/>
        <end position="249"/>
    </location>
</feature>
<evidence type="ECO:0000259" key="4">
    <source>
        <dbReference type="Pfam" id="PF17939"/>
    </source>
</evidence>
<gene>
    <name evidence="5" type="ORF">GCM10009843_28690</name>
</gene>
<evidence type="ECO:0000313" key="5">
    <source>
        <dbReference type="EMBL" id="GAA2128377.1"/>
    </source>
</evidence>
<feature type="domain" description="PsrA tetracyclin repressor-like C-terminal" evidence="4">
    <location>
        <begin position="105"/>
        <end position="212"/>
    </location>
</feature>
<dbReference type="Pfam" id="PF00440">
    <property type="entry name" value="TetR_N"/>
    <property type="match status" value="1"/>
</dbReference>
<accession>A0ABP5K8Q7</accession>
<keyword evidence="1" id="KW-0238">DNA-binding</keyword>
<dbReference type="RefSeq" id="WP_344304465.1">
    <property type="nucleotide sequence ID" value="NZ_BAAAQQ010000013.1"/>
</dbReference>
<comment type="caution">
    <text evidence="5">The sequence shown here is derived from an EMBL/GenBank/DDBJ whole genome shotgun (WGS) entry which is preliminary data.</text>
</comment>
<evidence type="ECO:0000256" key="1">
    <source>
        <dbReference type="ARBA" id="ARBA00023125"/>
    </source>
</evidence>
<evidence type="ECO:0000313" key="6">
    <source>
        <dbReference type="Proteomes" id="UP001500575"/>
    </source>
</evidence>
<evidence type="ECO:0000259" key="3">
    <source>
        <dbReference type="Pfam" id="PF00440"/>
    </source>
</evidence>
<protein>
    <recommendedName>
        <fullName evidence="7">TetR/AcrR family transcriptional regulator</fullName>
    </recommendedName>
</protein>
<evidence type="ECO:0000256" key="2">
    <source>
        <dbReference type="SAM" id="MobiDB-lite"/>
    </source>
</evidence>
<dbReference type="EMBL" id="BAAAQQ010000013">
    <property type="protein sequence ID" value="GAA2128377.1"/>
    <property type="molecule type" value="Genomic_DNA"/>
</dbReference>
<feature type="domain" description="HTH tetR-type" evidence="3">
    <location>
        <begin position="21"/>
        <end position="68"/>
    </location>
</feature>
<dbReference type="InterPro" id="IPR009057">
    <property type="entry name" value="Homeodomain-like_sf"/>
</dbReference>
<dbReference type="SUPFAM" id="SSF46689">
    <property type="entry name" value="Homeodomain-like"/>
    <property type="match status" value="1"/>
</dbReference>
<feature type="region of interest" description="Disordered" evidence="2">
    <location>
        <begin position="219"/>
        <end position="249"/>
    </location>
</feature>
<dbReference type="InterPro" id="IPR041586">
    <property type="entry name" value="PsrA_TetR_C"/>
</dbReference>
<keyword evidence="6" id="KW-1185">Reference proteome</keyword>
<evidence type="ECO:0008006" key="7">
    <source>
        <dbReference type="Google" id="ProtNLM"/>
    </source>
</evidence>
<organism evidence="5 6">
    <name type="scientific">Nocardioides bigeumensis</name>
    <dbReference type="NCBI Taxonomy" id="433657"/>
    <lineage>
        <taxon>Bacteria</taxon>
        <taxon>Bacillati</taxon>
        <taxon>Actinomycetota</taxon>
        <taxon>Actinomycetes</taxon>
        <taxon>Propionibacteriales</taxon>
        <taxon>Nocardioidaceae</taxon>
        <taxon>Nocardioides</taxon>
    </lineage>
</organism>
<dbReference type="InterPro" id="IPR001647">
    <property type="entry name" value="HTH_TetR"/>
</dbReference>
<proteinExistence type="predicted"/>